<dbReference type="SMART" id="SM00192">
    <property type="entry name" value="LDLa"/>
    <property type="match status" value="3"/>
</dbReference>
<feature type="disulfide bond" evidence="3">
    <location>
        <begin position="196"/>
        <end position="211"/>
    </location>
</feature>
<dbReference type="InterPro" id="IPR002172">
    <property type="entry name" value="LDrepeatLR_classA_rpt"/>
</dbReference>
<dbReference type="PANTHER" id="PTHR24255:SF31">
    <property type="entry name" value="CUBILIN-LIKE PROTEIN"/>
    <property type="match status" value="1"/>
</dbReference>
<dbReference type="AlphaFoldDB" id="A0A6L2PJK6"/>
<evidence type="ECO:0000256" key="5">
    <source>
        <dbReference type="SAM" id="Phobius"/>
    </source>
</evidence>
<dbReference type="EMBL" id="BLKM01010448">
    <property type="protein sequence ID" value="GFG30237.1"/>
    <property type="molecule type" value="Genomic_DNA"/>
</dbReference>
<keyword evidence="8" id="KW-1185">Reference proteome</keyword>
<keyword evidence="5" id="KW-0472">Membrane</keyword>
<evidence type="ECO:0000256" key="3">
    <source>
        <dbReference type="PROSITE-ProRule" id="PRU00124"/>
    </source>
</evidence>
<dbReference type="GO" id="GO:0004252">
    <property type="term" value="F:serine-type endopeptidase activity"/>
    <property type="evidence" value="ECO:0007669"/>
    <property type="project" value="TreeGrafter"/>
</dbReference>
<feature type="domain" description="CUB" evidence="6">
    <location>
        <begin position="50"/>
        <end position="168"/>
    </location>
</feature>
<dbReference type="PROSITE" id="PS50068">
    <property type="entry name" value="LDLRA_2"/>
    <property type="match status" value="3"/>
</dbReference>
<evidence type="ECO:0000256" key="1">
    <source>
        <dbReference type="ARBA" id="ARBA00023157"/>
    </source>
</evidence>
<dbReference type="PANTHER" id="PTHR24255">
    <property type="entry name" value="COMPLEMENT COMPONENT 1, S SUBCOMPONENT-RELATED"/>
    <property type="match status" value="1"/>
</dbReference>
<feature type="compositionally biased region" description="Polar residues" evidence="4">
    <location>
        <begin position="459"/>
        <end position="479"/>
    </location>
</feature>
<dbReference type="InParanoid" id="A0A6L2PJK6"/>
<dbReference type="SUPFAM" id="SSF57424">
    <property type="entry name" value="LDL receptor-like module"/>
    <property type="match status" value="1"/>
</dbReference>
<feature type="non-terminal residue" evidence="7">
    <location>
        <position position="1"/>
    </location>
</feature>
<dbReference type="InterPro" id="IPR036055">
    <property type="entry name" value="LDL_receptor-like_sf"/>
</dbReference>
<accession>A0A6L2PJK6</accession>
<name>A0A6L2PJK6_COPFO</name>
<dbReference type="CDD" id="cd00041">
    <property type="entry name" value="CUB"/>
    <property type="match status" value="1"/>
</dbReference>
<dbReference type="Gene3D" id="2.60.120.290">
    <property type="entry name" value="Spermadhesin, CUB domain"/>
    <property type="match status" value="1"/>
</dbReference>
<keyword evidence="1 3" id="KW-1015">Disulfide bond</keyword>
<dbReference type="PROSITE" id="PS01180">
    <property type="entry name" value="CUB"/>
    <property type="match status" value="1"/>
</dbReference>
<feature type="disulfide bond" evidence="3">
    <location>
        <begin position="271"/>
        <end position="286"/>
    </location>
</feature>
<dbReference type="Pfam" id="PF00057">
    <property type="entry name" value="Ldl_recept_a"/>
    <property type="match status" value="1"/>
</dbReference>
<proteinExistence type="predicted"/>
<dbReference type="Proteomes" id="UP000502823">
    <property type="component" value="Unassembled WGS sequence"/>
</dbReference>
<keyword evidence="5" id="KW-1133">Transmembrane helix</keyword>
<evidence type="ECO:0000259" key="6">
    <source>
        <dbReference type="PROSITE" id="PS01180"/>
    </source>
</evidence>
<dbReference type="Pfam" id="PF00431">
    <property type="entry name" value="CUB"/>
    <property type="match status" value="1"/>
</dbReference>
<keyword evidence="5" id="KW-0812">Transmembrane</keyword>
<dbReference type="Gene3D" id="4.10.400.10">
    <property type="entry name" value="Low-density Lipoprotein Receptor"/>
    <property type="match status" value="2"/>
</dbReference>
<comment type="caution">
    <text evidence="3">Lacks conserved residue(s) required for the propagation of feature annotation.</text>
</comment>
<feature type="disulfide bond" evidence="3">
    <location>
        <begin position="252"/>
        <end position="264"/>
    </location>
</feature>
<feature type="transmembrane region" description="Helical" evidence="5">
    <location>
        <begin position="300"/>
        <end position="327"/>
    </location>
</feature>
<feature type="disulfide bond" evidence="3">
    <location>
        <begin position="233"/>
        <end position="248"/>
    </location>
</feature>
<gene>
    <name evidence="7" type="ORF">Cfor_11157</name>
</gene>
<feature type="region of interest" description="Disordered" evidence="4">
    <location>
        <begin position="399"/>
        <end position="480"/>
    </location>
</feature>
<dbReference type="SMART" id="SM00042">
    <property type="entry name" value="CUB"/>
    <property type="match status" value="1"/>
</dbReference>
<evidence type="ECO:0000313" key="8">
    <source>
        <dbReference type="Proteomes" id="UP000502823"/>
    </source>
</evidence>
<dbReference type="InterPro" id="IPR035914">
    <property type="entry name" value="Sperma_CUB_dom_sf"/>
</dbReference>
<organism evidence="7 8">
    <name type="scientific">Coptotermes formosanus</name>
    <name type="common">Formosan subterranean termite</name>
    <dbReference type="NCBI Taxonomy" id="36987"/>
    <lineage>
        <taxon>Eukaryota</taxon>
        <taxon>Metazoa</taxon>
        <taxon>Ecdysozoa</taxon>
        <taxon>Arthropoda</taxon>
        <taxon>Hexapoda</taxon>
        <taxon>Insecta</taxon>
        <taxon>Pterygota</taxon>
        <taxon>Neoptera</taxon>
        <taxon>Polyneoptera</taxon>
        <taxon>Dictyoptera</taxon>
        <taxon>Blattodea</taxon>
        <taxon>Blattoidea</taxon>
        <taxon>Termitoidae</taxon>
        <taxon>Rhinotermitidae</taxon>
        <taxon>Coptotermes</taxon>
    </lineage>
</organism>
<protein>
    <recommendedName>
        <fullName evidence="6">CUB domain-containing protein</fullName>
    </recommendedName>
</protein>
<dbReference type="SUPFAM" id="SSF49854">
    <property type="entry name" value="Spermadhesin, CUB domain"/>
    <property type="match status" value="1"/>
</dbReference>
<feature type="disulfide bond" evidence="2">
    <location>
        <begin position="50"/>
        <end position="77"/>
    </location>
</feature>
<feature type="compositionally biased region" description="Basic residues" evidence="4">
    <location>
        <begin position="400"/>
        <end position="423"/>
    </location>
</feature>
<evidence type="ECO:0000256" key="4">
    <source>
        <dbReference type="SAM" id="MobiDB-lite"/>
    </source>
</evidence>
<comment type="caution">
    <text evidence="7">The sequence shown here is derived from an EMBL/GenBank/DDBJ whole genome shotgun (WGS) entry which is preliminary data.</text>
</comment>
<feature type="region of interest" description="Disordered" evidence="4">
    <location>
        <begin position="544"/>
        <end position="569"/>
    </location>
</feature>
<evidence type="ECO:0000313" key="7">
    <source>
        <dbReference type="EMBL" id="GFG30237.1"/>
    </source>
</evidence>
<dbReference type="PRINTS" id="PR00261">
    <property type="entry name" value="LDLRECEPTOR"/>
</dbReference>
<dbReference type="GO" id="GO:0005615">
    <property type="term" value="C:extracellular space"/>
    <property type="evidence" value="ECO:0007669"/>
    <property type="project" value="TreeGrafter"/>
</dbReference>
<dbReference type="CDD" id="cd00112">
    <property type="entry name" value="LDLa"/>
    <property type="match status" value="2"/>
</dbReference>
<reference evidence="8" key="1">
    <citation type="submission" date="2020-01" db="EMBL/GenBank/DDBJ databases">
        <title>Draft genome sequence of the Termite Coptotermes fromosanus.</title>
        <authorList>
            <person name="Itakura S."/>
            <person name="Yosikawa Y."/>
            <person name="Umezawa K."/>
        </authorList>
    </citation>
    <scope>NUCLEOTIDE SEQUENCE [LARGE SCALE GENOMIC DNA]</scope>
</reference>
<dbReference type="OrthoDB" id="9988974at2759"/>
<sequence>HKEPVMTTFFESRQFQHVRCVDCILVIAYLYSACIGTALTSKYFHQSEICNPVELHSLSGIISSPNYPVVYPNHTSCTWIINAPTETVVKISVTDFDIEEDVNCGFPPCCTHTWLSLPQGGGGDTKQYCGLNRPPPVVYVSQVKTNIKFHTSKVVRGGRGFQLNYTVLLVSPCSGPDEIPCMDQETRCFNNVTQRCNGEVDCMSGLDEMNCSKCPGEYACHSGEGCYKVHQLCDNKVDCSDYSDEVACEKSCDGKIACANGDGCYTPSEHCNSVQNCGDNSDEADCGDTNDEQSCVKLSIITAAIIGSLICGLLLVIAVGCMCRLYSLRLAVSNNYRIHRDDISHISSGLRSVPHPDDFFHREPPPAYTVAVSECQQLQRIAAPGNCRAFTLATPEHHIPNIRHHHSSRRSSQRYSSGRRRSQRNSVSSGISPTVADPVLPGTASSRHRPSHYSDFSPLHSSGHTPSIPISSTRETSLAAQRRESIIVSDHATNENKSTNSNHSTVSTNTALSMISREHRVLPTRVELYDTCLVDLQQDVQAGDEGNYSSPLFSSTSTSTSGSPSRESVTSSTSLLSYLSNNDDTQLLVVPPQ</sequence>
<evidence type="ECO:0000256" key="2">
    <source>
        <dbReference type="PROSITE-ProRule" id="PRU00059"/>
    </source>
</evidence>
<feature type="compositionally biased region" description="Low complexity" evidence="4">
    <location>
        <begin position="549"/>
        <end position="569"/>
    </location>
</feature>
<dbReference type="InterPro" id="IPR000859">
    <property type="entry name" value="CUB_dom"/>
</dbReference>